<proteinExistence type="predicted"/>
<dbReference type="Proteomes" id="UP001597362">
    <property type="component" value="Unassembled WGS sequence"/>
</dbReference>
<name>A0ABW4YKD0_9BACL</name>
<evidence type="ECO:0000313" key="1">
    <source>
        <dbReference type="EMBL" id="MFD2116094.1"/>
    </source>
</evidence>
<reference evidence="2" key="1">
    <citation type="journal article" date="2019" name="Int. J. Syst. Evol. Microbiol.">
        <title>The Global Catalogue of Microorganisms (GCM) 10K type strain sequencing project: providing services to taxonomists for standard genome sequencing and annotation.</title>
        <authorList>
            <consortium name="The Broad Institute Genomics Platform"/>
            <consortium name="The Broad Institute Genome Sequencing Center for Infectious Disease"/>
            <person name="Wu L."/>
            <person name="Ma J."/>
        </authorList>
    </citation>
    <scope>NUCLEOTIDE SEQUENCE [LARGE SCALE GENOMIC DNA]</scope>
    <source>
        <strain evidence="2">GH52</strain>
    </source>
</reference>
<keyword evidence="2" id="KW-1185">Reference proteome</keyword>
<accession>A0ABW4YKD0</accession>
<protein>
    <submittedName>
        <fullName evidence="1">Spore germination protein GerPE</fullName>
    </submittedName>
</protein>
<sequence length="130" mass="14265">MNSRHDPLTTRSALIGGIDITSIASAATFQVGDRHTSNATTRALAVQQKLDSAAQMEVDFSQFPFFQSTMPSIDTYVPPENNQFHRTLQQDKIQVGFVRILAASTAATVLAGNSSRYHADARVKHFRVLS</sequence>
<dbReference type="InterPro" id="IPR024496">
    <property type="entry name" value="Spore_germ_GerPE"/>
</dbReference>
<dbReference type="RefSeq" id="WP_377771910.1">
    <property type="nucleotide sequence ID" value="NZ_JBHUHO010000029.1"/>
</dbReference>
<dbReference type="Pfam" id="PF10970">
    <property type="entry name" value="GerPE"/>
    <property type="match status" value="1"/>
</dbReference>
<organism evidence="1 2">
    <name type="scientific">Paenibacillus yanchengensis</name>
    <dbReference type="NCBI Taxonomy" id="2035833"/>
    <lineage>
        <taxon>Bacteria</taxon>
        <taxon>Bacillati</taxon>
        <taxon>Bacillota</taxon>
        <taxon>Bacilli</taxon>
        <taxon>Bacillales</taxon>
        <taxon>Paenibacillaceae</taxon>
        <taxon>Paenibacillus</taxon>
    </lineage>
</organism>
<evidence type="ECO:0000313" key="2">
    <source>
        <dbReference type="Proteomes" id="UP001597362"/>
    </source>
</evidence>
<dbReference type="EMBL" id="JBHUHO010000029">
    <property type="protein sequence ID" value="MFD2116094.1"/>
    <property type="molecule type" value="Genomic_DNA"/>
</dbReference>
<comment type="caution">
    <text evidence="1">The sequence shown here is derived from an EMBL/GenBank/DDBJ whole genome shotgun (WGS) entry which is preliminary data.</text>
</comment>
<gene>
    <name evidence="1" type="ORF">ACFSJH_10195</name>
</gene>